<accession>A0ABS0LT47</accession>
<reference evidence="1 2" key="1">
    <citation type="submission" date="2020-07" db="EMBL/GenBank/DDBJ databases">
        <title>Facklamia lactis sp. nov., isolated from raw milk.</title>
        <authorList>
            <person name="Doll E.V."/>
            <person name="Huptas C."/>
            <person name="Staib L."/>
            <person name="Wenning M."/>
            <person name="Scherer S."/>
        </authorList>
    </citation>
    <scope>NUCLEOTIDE SEQUENCE [LARGE SCALE GENOMIC DNA]</scope>
    <source>
        <strain evidence="1 2">DSM 111018</strain>
    </source>
</reference>
<protein>
    <submittedName>
        <fullName evidence="1">N-acetyltransferase</fullName>
    </submittedName>
</protein>
<organism evidence="1 2">
    <name type="scientific">Facklamia lactis</name>
    <dbReference type="NCBI Taxonomy" id="2749967"/>
    <lineage>
        <taxon>Bacteria</taxon>
        <taxon>Bacillati</taxon>
        <taxon>Bacillota</taxon>
        <taxon>Bacilli</taxon>
        <taxon>Lactobacillales</taxon>
        <taxon>Aerococcaceae</taxon>
        <taxon>Facklamia</taxon>
    </lineage>
</organism>
<dbReference type="RefSeq" id="WP_197115353.1">
    <property type="nucleotide sequence ID" value="NZ_JACBXQ010000003.1"/>
</dbReference>
<proteinExistence type="predicted"/>
<dbReference type="SUPFAM" id="SSF55729">
    <property type="entry name" value="Acyl-CoA N-acyltransferases (Nat)"/>
    <property type="match status" value="1"/>
</dbReference>
<name>A0ABS0LT47_9LACT</name>
<dbReference type="Gene3D" id="3.40.630.30">
    <property type="match status" value="1"/>
</dbReference>
<gene>
    <name evidence="1" type="ORF">HZY91_05945</name>
</gene>
<sequence length="166" mass="19242">MTKWKVRKANKQDLPHLQAIYDLGRSFQLQTGNLQQWEAGYPGQAQIERDYQAGHLYVLEVEESETLLAVMALIPGKDPCYDQIEGSWLNEDEYVTIHRIASNGLVRGAGRYLLKWAQDRYPNIKIDTHQDNGPMIHLLNKLSFVECGIIYLENGDPRKAFQYYKR</sequence>
<dbReference type="EMBL" id="JACBXQ010000003">
    <property type="protein sequence ID" value="MBG9986434.1"/>
    <property type="molecule type" value="Genomic_DNA"/>
</dbReference>
<evidence type="ECO:0000313" key="1">
    <source>
        <dbReference type="EMBL" id="MBG9986434.1"/>
    </source>
</evidence>
<evidence type="ECO:0000313" key="2">
    <source>
        <dbReference type="Proteomes" id="UP000721415"/>
    </source>
</evidence>
<dbReference type="Proteomes" id="UP000721415">
    <property type="component" value="Unassembled WGS sequence"/>
</dbReference>
<comment type="caution">
    <text evidence="1">The sequence shown here is derived from an EMBL/GenBank/DDBJ whole genome shotgun (WGS) entry which is preliminary data.</text>
</comment>
<dbReference type="InterPro" id="IPR016181">
    <property type="entry name" value="Acyl_CoA_acyltransferase"/>
</dbReference>
<keyword evidence="2" id="KW-1185">Reference proteome</keyword>